<reference evidence="2 3" key="1">
    <citation type="submission" date="2013-09" db="EMBL/GenBank/DDBJ databases">
        <title>Corchorus capsularis genome sequencing.</title>
        <authorList>
            <person name="Alam M."/>
            <person name="Haque M.S."/>
            <person name="Islam M.S."/>
            <person name="Emdad E.M."/>
            <person name="Islam M.M."/>
            <person name="Ahmed B."/>
            <person name="Halim A."/>
            <person name="Hossen Q.M.M."/>
            <person name="Hossain M.Z."/>
            <person name="Ahmed R."/>
            <person name="Khan M.M."/>
            <person name="Islam R."/>
            <person name="Rashid M.M."/>
            <person name="Khan S.A."/>
            <person name="Rahman M.S."/>
            <person name="Alam M."/>
        </authorList>
    </citation>
    <scope>NUCLEOTIDE SEQUENCE [LARGE SCALE GENOMIC DNA]</scope>
    <source>
        <strain evidence="3">cv. CVL-1</strain>
        <tissue evidence="2">Whole seedling</tissue>
    </source>
</reference>
<proteinExistence type="predicted"/>
<organism evidence="2 3">
    <name type="scientific">Corchorus capsularis</name>
    <name type="common">Jute</name>
    <dbReference type="NCBI Taxonomy" id="210143"/>
    <lineage>
        <taxon>Eukaryota</taxon>
        <taxon>Viridiplantae</taxon>
        <taxon>Streptophyta</taxon>
        <taxon>Embryophyta</taxon>
        <taxon>Tracheophyta</taxon>
        <taxon>Spermatophyta</taxon>
        <taxon>Magnoliopsida</taxon>
        <taxon>eudicotyledons</taxon>
        <taxon>Gunneridae</taxon>
        <taxon>Pentapetalae</taxon>
        <taxon>rosids</taxon>
        <taxon>malvids</taxon>
        <taxon>Malvales</taxon>
        <taxon>Malvaceae</taxon>
        <taxon>Grewioideae</taxon>
        <taxon>Apeibeae</taxon>
        <taxon>Corchorus</taxon>
    </lineage>
</organism>
<evidence type="ECO:0000313" key="3">
    <source>
        <dbReference type="Proteomes" id="UP000188268"/>
    </source>
</evidence>
<protein>
    <submittedName>
        <fullName evidence="2">Uncharacterized protein</fullName>
    </submittedName>
</protein>
<sequence length="57" mass="6920">MAKRVKSPPKHNPISKIREPPSHKTERRVRRFLTFFGRERKERDRARRPNKGTFTPH</sequence>
<evidence type="ECO:0000256" key="1">
    <source>
        <dbReference type="SAM" id="MobiDB-lite"/>
    </source>
</evidence>
<keyword evidence="3" id="KW-1185">Reference proteome</keyword>
<comment type="caution">
    <text evidence="2">The sequence shown here is derived from an EMBL/GenBank/DDBJ whole genome shotgun (WGS) entry which is preliminary data.</text>
</comment>
<gene>
    <name evidence="2" type="ORF">CCACVL1_21042</name>
</gene>
<name>A0A1R3H8G9_COCAP</name>
<feature type="compositionally biased region" description="Basic and acidic residues" evidence="1">
    <location>
        <begin position="37"/>
        <end position="47"/>
    </location>
</feature>
<accession>A0A1R3H8G9</accession>
<dbReference type="EMBL" id="AWWV01012507">
    <property type="protein sequence ID" value="OMO66642.1"/>
    <property type="molecule type" value="Genomic_DNA"/>
</dbReference>
<evidence type="ECO:0000313" key="2">
    <source>
        <dbReference type="EMBL" id="OMO66642.1"/>
    </source>
</evidence>
<dbReference type="AlphaFoldDB" id="A0A1R3H8G9"/>
<dbReference type="Proteomes" id="UP000188268">
    <property type="component" value="Unassembled WGS sequence"/>
</dbReference>
<feature type="region of interest" description="Disordered" evidence="1">
    <location>
        <begin position="1"/>
        <end position="57"/>
    </location>
</feature>
<dbReference type="Gramene" id="OMO66642">
    <property type="protein sequence ID" value="OMO66642"/>
    <property type="gene ID" value="CCACVL1_21042"/>
</dbReference>